<feature type="transmembrane region" description="Helical" evidence="16">
    <location>
        <begin position="42"/>
        <end position="59"/>
    </location>
</feature>
<dbReference type="Pfam" id="PF02706">
    <property type="entry name" value="Wzz"/>
    <property type="match status" value="1"/>
</dbReference>
<name>A0ABV1SIY1_9RHOB</name>
<dbReference type="PANTHER" id="PTHR32309">
    <property type="entry name" value="TYROSINE-PROTEIN KINASE"/>
    <property type="match status" value="1"/>
</dbReference>
<proteinExistence type="inferred from homology"/>
<dbReference type="EMBL" id="JAYWLC010000012">
    <property type="protein sequence ID" value="MER5172862.1"/>
    <property type="molecule type" value="Genomic_DNA"/>
</dbReference>
<dbReference type="GO" id="GO:0004715">
    <property type="term" value="F:non-membrane spanning protein tyrosine kinase activity"/>
    <property type="evidence" value="ECO:0007669"/>
    <property type="project" value="UniProtKB-EC"/>
</dbReference>
<dbReference type="InterPro" id="IPR025669">
    <property type="entry name" value="AAA_dom"/>
</dbReference>
<evidence type="ECO:0000256" key="5">
    <source>
        <dbReference type="ARBA" id="ARBA00022475"/>
    </source>
</evidence>
<evidence type="ECO:0000256" key="1">
    <source>
        <dbReference type="ARBA" id="ARBA00004429"/>
    </source>
</evidence>
<dbReference type="SUPFAM" id="SSF52540">
    <property type="entry name" value="P-loop containing nucleoside triphosphate hydrolases"/>
    <property type="match status" value="1"/>
</dbReference>
<keyword evidence="20" id="KW-1185">Reference proteome</keyword>
<protein>
    <recommendedName>
        <fullName evidence="4">non-specific protein-tyrosine kinase</fullName>
        <ecNumber evidence="4">2.7.10.2</ecNumber>
    </recommendedName>
</protein>
<evidence type="ECO:0000256" key="14">
    <source>
        <dbReference type="ARBA" id="ARBA00023137"/>
    </source>
</evidence>
<reference evidence="19 20" key="2">
    <citation type="submission" date="2024-06" db="EMBL/GenBank/DDBJ databases">
        <title>Thioclava kandeliae sp. nov. from a rhizosphere soil sample of Kandelia candel in a mangrove.</title>
        <authorList>
            <person name="Mu T."/>
        </authorList>
    </citation>
    <scope>NUCLEOTIDE SEQUENCE [LARGE SCALE GENOMIC DNA]</scope>
    <source>
        <strain evidence="19 20">CPCC 100088</strain>
    </source>
</reference>
<comment type="caution">
    <text evidence="19">The sequence shown here is derived from an EMBL/GenBank/DDBJ whole genome shotgun (WGS) entry which is preliminary data.</text>
</comment>
<evidence type="ECO:0000256" key="7">
    <source>
        <dbReference type="ARBA" id="ARBA00022679"/>
    </source>
</evidence>
<dbReference type="EC" id="2.7.10.2" evidence="4"/>
<keyword evidence="6" id="KW-0997">Cell inner membrane</keyword>
<dbReference type="Gene3D" id="3.40.50.300">
    <property type="entry name" value="P-loop containing nucleotide triphosphate hydrolases"/>
    <property type="match status" value="1"/>
</dbReference>
<evidence type="ECO:0000259" key="18">
    <source>
        <dbReference type="Pfam" id="PF13614"/>
    </source>
</evidence>
<evidence type="ECO:0000256" key="16">
    <source>
        <dbReference type="SAM" id="Phobius"/>
    </source>
</evidence>
<evidence type="ECO:0000256" key="13">
    <source>
        <dbReference type="ARBA" id="ARBA00023136"/>
    </source>
</evidence>
<evidence type="ECO:0000256" key="6">
    <source>
        <dbReference type="ARBA" id="ARBA00022519"/>
    </source>
</evidence>
<evidence type="ECO:0000256" key="9">
    <source>
        <dbReference type="ARBA" id="ARBA00022741"/>
    </source>
</evidence>
<evidence type="ECO:0000313" key="19">
    <source>
        <dbReference type="EMBL" id="MER5172862.1"/>
    </source>
</evidence>
<dbReference type="InterPro" id="IPR027417">
    <property type="entry name" value="P-loop_NTPase"/>
</dbReference>
<evidence type="ECO:0000256" key="2">
    <source>
        <dbReference type="ARBA" id="ARBA00007316"/>
    </source>
</evidence>
<keyword evidence="7 19" id="KW-0808">Transferase</keyword>
<comment type="similarity">
    <text evidence="2">Belongs to the CpsD/CapB family.</text>
</comment>
<keyword evidence="11" id="KW-0067">ATP-binding</keyword>
<comment type="similarity">
    <text evidence="3">Belongs to the etk/wzc family.</text>
</comment>
<evidence type="ECO:0000259" key="17">
    <source>
        <dbReference type="Pfam" id="PF02706"/>
    </source>
</evidence>
<dbReference type="PANTHER" id="PTHR32309:SF13">
    <property type="entry name" value="FERRIC ENTEROBACTIN TRANSPORT PROTEIN FEPE"/>
    <property type="match status" value="1"/>
</dbReference>
<dbReference type="Proteomes" id="UP001438953">
    <property type="component" value="Unassembled WGS sequence"/>
</dbReference>
<evidence type="ECO:0000313" key="20">
    <source>
        <dbReference type="Proteomes" id="UP001438953"/>
    </source>
</evidence>
<feature type="domain" description="Polysaccharide chain length determinant N-terminal" evidence="17">
    <location>
        <begin position="31"/>
        <end position="120"/>
    </location>
</feature>
<evidence type="ECO:0000256" key="10">
    <source>
        <dbReference type="ARBA" id="ARBA00022777"/>
    </source>
</evidence>
<evidence type="ECO:0000256" key="3">
    <source>
        <dbReference type="ARBA" id="ARBA00008883"/>
    </source>
</evidence>
<keyword evidence="9" id="KW-0547">Nucleotide-binding</keyword>
<gene>
    <name evidence="19" type="ORF">VSX56_13880</name>
</gene>
<keyword evidence="14" id="KW-0829">Tyrosine-protein kinase</keyword>
<evidence type="ECO:0000256" key="12">
    <source>
        <dbReference type="ARBA" id="ARBA00022989"/>
    </source>
</evidence>
<comment type="subcellular location">
    <subcellularLocation>
        <location evidence="1">Cell inner membrane</location>
        <topology evidence="1">Multi-pass membrane protein</topology>
    </subcellularLocation>
</comment>
<sequence length="675" mass="74681">MSVQPNFRTTQPHLTLSAVQETAIVEDGQIIALLRMVWGGRWLILAATLVALGLAQLWLSTMARPLYKATASILLDPRTEQFTDPNPVTERMQPIDETIRRTEVEILRGRPLLGTVVDDLRLVEDPEFNPALRPESASARIKSLIPLEKTDREKGATEARETAISLLANSISIRNLAPSLVFELSAVTSEAEKSTRIADQLAQNYIREQITRKRAESDEAIRWLGQRVSDLQHQIETSNAELSKLDTTNAETTRTLVQTRRLQKLDGDLTQARAALDASRKALETLPATASEAAHESRAAQVSIDAATLRNLERQYRDLEAGLRDETESATRQKLLEQQNETDLLVYGHFLTRLKDTIAREGRQLADSRLLAPAVVPSMPYLPRAPLVLSMSAMAGAAVGLTLLLLWQALRQTVRSAQDLQDLTGQKVIGQLPRLPQRRGQSGLAYLHDHPDSPAAEALRALRTNIVLDQLLLGQKIIAITSANPQEGKTTLSLGLARQMASLGKRVLVIEGDLRRRVFMEYLGLKCPQTLLGALTGETSLQGAVCADPYSGIDVLVGAKPPGNPADIFASNAFLALLDEAREQYDYIIIDTPPVLCVPDTRIILQGCDRALFVVNWNMTTKQQVRDGIGALHTSGRKLGGVILNRIDPKNRQEFYYSGYYSTQTKPFWRTRARA</sequence>
<keyword evidence="12 16" id="KW-1133">Transmembrane helix</keyword>
<evidence type="ECO:0000256" key="11">
    <source>
        <dbReference type="ARBA" id="ARBA00022840"/>
    </source>
</evidence>
<dbReference type="InterPro" id="IPR005702">
    <property type="entry name" value="Wzc-like_C"/>
</dbReference>
<dbReference type="CDD" id="cd05387">
    <property type="entry name" value="BY-kinase"/>
    <property type="match status" value="1"/>
</dbReference>
<keyword evidence="5" id="KW-1003">Cell membrane</keyword>
<keyword evidence="13 16" id="KW-0472">Membrane</keyword>
<dbReference type="NCBIfam" id="TIGR01007">
    <property type="entry name" value="eps_fam"/>
    <property type="match status" value="1"/>
</dbReference>
<evidence type="ECO:0000256" key="8">
    <source>
        <dbReference type="ARBA" id="ARBA00022692"/>
    </source>
</evidence>
<organism evidence="19 20">
    <name type="scientific">Thioclava kandeliae</name>
    <dbReference type="NCBI Taxonomy" id="3070818"/>
    <lineage>
        <taxon>Bacteria</taxon>
        <taxon>Pseudomonadati</taxon>
        <taxon>Pseudomonadota</taxon>
        <taxon>Alphaproteobacteria</taxon>
        <taxon>Rhodobacterales</taxon>
        <taxon>Paracoccaceae</taxon>
        <taxon>Thioclava</taxon>
    </lineage>
</organism>
<dbReference type="InterPro" id="IPR050445">
    <property type="entry name" value="Bact_polysacc_biosynth/exp"/>
</dbReference>
<comment type="catalytic activity">
    <reaction evidence="15">
        <text>L-tyrosyl-[protein] + ATP = O-phospho-L-tyrosyl-[protein] + ADP + H(+)</text>
        <dbReference type="Rhea" id="RHEA:10596"/>
        <dbReference type="Rhea" id="RHEA-COMP:10136"/>
        <dbReference type="Rhea" id="RHEA-COMP:20101"/>
        <dbReference type="ChEBI" id="CHEBI:15378"/>
        <dbReference type="ChEBI" id="CHEBI:30616"/>
        <dbReference type="ChEBI" id="CHEBI:46858"/>
        <dbReference type="ChEBI" id="CHEBI:61978"/>
        <dbReference type="ChEBI" id="CHEBI:456216"/>
        <dbReference type="EC" id="2.7.10.2"/>
    </reaction>
</comment>
<keyword evidence="10" id="KW-0418">Kinase</keyword>
<accession>A0ABV1SIY1</accession>
<dbReference type="Pfam" id="PF13614">
    <property type="entry name" value="AAA_31"/>
    <property type="match status" value="1"/>
</dbReference>
<dbReference type="InterPro" id="IPR003856">
    <property type="entry name" value="LPS_length_determ_N"/>
</dbReference>
<dbReference type="RefSeq" id="WP_350937943.1">
    <property type="nucleotide sequence ID" value="NZ_JAYWLC010000012.1"/>
</dbReference>
<evidence type="ECO:0000256" key="15">
    <source>
        <dbReference type="ARBA" id="ARBA00051245"/>
    </source>
</evidence>
<reference evidence="19 20" key="1">
    <citation type="submission" date="2024-01" db="EMBL/GenBank/DDBJ databases">
        <authorList>
            <person name="Deng Y."/>
            <person name="Su J."/>
        </authorList>
    </citation>
    <scope>NUCLEOTIDE SEQUENCE [LARGE SCALE GENOMIC DNA]</scope>
    <source>
        <strain evidence="19 20">CPCC 100088</strain>
    </source>
</reference>
<feature type="domain" description="AAA" evidence="18">
    <location>
        <begin position="476"/>
        <end position="617"/>
    </location>
</feature>
<feature type="transmembrane region" description="Helical" evidence="16">
    <location>
        <begin position="387"/>
        <end position="410"/>
    </location>
</feature>
<evidence type="ECO:0000256" key="4">
    <source>
        <dbReference type="ARBA" id="ARBA00011903"/>
    </source>
</evidence>
<keyword evidence="8 16" id="KW-0812">Transmembrane</keyword>